<accession>A0ABQ3F2J0</accession>
<dbReference type="InterPro" id="IPR029510">
    <property type="entry name" value="Ald_DH_CS_GLU"/>
</dbReference>
<proteinExistence type="inferred from homology"/>
<dbReference type="Proteomes" id="UP000642673">
    <property type="component" value="Unassembled WGS sequence"/>
</dbReference>
<dbReference type="Pfam" id="PF00171">
    <property type="entry name" value="Aldedh"/>
    <property type="match status" value="1"/>
</dbReference>
<keyword evidence="6" id="KW-1185">Reference proteome</keyword>
<dbReference type="PROSITE" id="PS00070">
    <property type="entry name" value="ALDEHYDE_DEHYDR_CYS"/>
    <property type="match status" value="1"/>
</dbReference>
<name>A0ABQ3F2J0_9ACTN</name>
<dbReference type="InterPro" id="IPR015590">
    <property type="entry name" value="Aldehyde_DH_dom"/>
</dbReference>
<evidence type="ECO:0000256" key="3">
    <source>
        <dbReference type="RuleBase" id="RU003345"/>
    </source>
</evidence>
<dbReference type="EMBL" id="BMVP01000016">
    <property type="protein sequence ID" value="GHB79174.1"/>
    <property type="molecule type" value="Genomic_DNA"/>
</dbReference>
<evidence type="ECO:0000256" key="2">
    <source>
        <dbReference type="PROSITE-ProRule" id="PRU10007"/>
    </source>
</evidence>
<protein>
    <submittedName>
        <fullName evidence="5">Betaine-aldehyde dehydrogenase</fullName>
    </submittedName>
</protein>
<dbReference type="Gene3D" id="3.40.605.10">
    <property type="entry name" value="Aldehyde Dehydrogenase, Chain A, domain 1"/>
    <property type="match status" value="1"/>
</dbReference>
<evidence type="ECO:0000313" key="5">
    <source>
        <dbReference type="EMBL" id="GHB79174.1"/>
    </source>
</evidence>
<dbReference type="InterPro" id="IPR016160">
    <property type="entry name" value="Ald_DH_CS_CYS"/>
</dbReference>
<dbReference type="SUPFAM" id="SSF53720">
    <property type="entry name" value="ALDH-like"/>
    <property type="match status" value="1"/>
</dbReference>
<dbReference type="Gene3D" id="3.40.309.10">
    <property type="entry name" value="Aldehyde Dehydrogenase, Chain A, domain 2"/>
    <property type="match status" value="1"/>
</dbReference>
<organism evidence="5 6">
    <name type="scientific">Streptomyces cirratus</name>
    <dbReference type="NCBI Taxonomy" id="68187"/>
    <lineage>
        <taxon>Bacteria</taxon>
        <taxon>Bacillati</taxon>
        <taxon>Actinomycetota</taxon>
        <taxon>Actinomycetes</taxon>
        <taxon>Kitasatosporales</taxon>
        <taxon>Streptomycetaceae</taxon>
        <taxon>Streptomyces</taxon>
    </lineage>
</organism>
<sequence length="497" mass="52824">MTKRELSGQPLANPGKLFIGGRWVPSQDGRTEPDVSPVDGREIVPVAQATAADADAAVAAARAAYEEGPWSRLSAQERALRLNRVGELIERDLEEIALLETVDMGKPFAFSSTVDAPMAAQLMHYYAGAVTRVDGSSRAPAGGQLAYTLREPLGVVCAITPFNFPLLLSMTKIAPALAAGNTVVHKPSPATPLTALKIAELFQEAEIPDGVLNVITGPGVELGETLTDHPGIDKIAFTGSTAVGQAIIRKSAGTLKKVTMELGGKSANIVFADADLDAAEELAFFGIYYNKGEICTAGSRLLLQRPVHDELVERLVRRAAALKPGDPRDPATLFGPLAHRGQFDKVSSYIEIGEKEGAVLRTGGTGWTPEGAGPGLSGGLYFLPTVFTGVDNGMRIAQEEIFGPVLSIIPFDTEEDAVRIANDSAYGLAAGVHTKDLRRAHRVASQIKAGTVWVNCYNQYDPSVPYGGYKASGYGRECGPESLESYTQTKSVWIGMD</sequence>
<reference evidence="6" key="1">
    <citation type="journal article" date="2019" name="Int. J. Syst. Evol. Microbiol.">
        <title>The Global Catalogue of Microorganisms (GCM) 10K type strain sequencing project: providing services to taxonomists for standard genome sequencing and annotation.</title>
        <authorList>
            <consortium name="The Broad Institute Genomics Platform"/>
            <consortium name="The Broad Institute Genome Sequencing Center for Infectious Disease"/>
            <person name="Wu L."/>
            <person name="Ma J."/>
        </authorList>
    </citation>
    <scope>NUCLEOTIDE SEQUENCE [LARGE SCALE GENOMIC DNA]</scope>
    <source>
        <strain evidence="6">JCM 4738</strain>
    </source>
</reference>
<dbReference type="PROSITE" id="PS00687">
    <property type="entry name" value="ALDEHYDE_DEHYDR_GLU"/>
    <property type="match status" value="1"/>
</dbReference>
<feature type="domain" description="Aldehyde dehydrogenase" evidence="4">
    <location>
        <begin position="23"/>
        <end position="492"/>
    </location>
</feature>
<evidence type="ECO:0000259" key="4">
    <source>
        <dbReference type="Pfam" id="PF00171"/>
    </source>
</evidence>
<feature type="active site" evidence="2">
    <location>
        <position position="261"/>
    </location>
</feature>
<comment type="caution">
    <text evidence="5">The sequence shown here is derived from an EMBL/GenBank/DDBJ whole genome shotgun (WGS) entry which is preliminary data.</text>
</comment>
<dbReference type="InterPro" id="IPR016163">
    <property type="entry name" value="Ald_DH_C"/>
</dbReference>
<dbReference type="PANTHER" id="PTHR11699">
    <property type="entry name" value="ALDEHYDE DEHYDROGENASE-RELATED"/>
    <property type="match status" value="1"/>
</dbReference>
<keyword evidence="1 3" id="KW-0560">Oxidoreductase</keyword>
<evidence type="ECO:0000313" key="6">
    <source>
        <dbReference type="Proteomes" id="UP000642673"/>
    </source>
</evidence>
<dbReference type="RefSeq" id="WP_190187119.1">
    <property type="nucleotide sequence ID" value="NZ_BMVP01000016.1"/>
</dbReference>
<dbReference type="InterPro" id="IPR016161">
    <property type="entry name" value="Ald_DH/histidinol_DH"/>
</dbReference>
<gene>
    <name evidence="5" type="primary">betB</name>
    <name evidence="5" type="ORF">GCM10010347_57170</name>
</gene>
<dbReference type="InterPro" id="IPR016162">
    <property type="entry name" value="Ald_DH_N"/>
</dbReference>
<comment type="similarity">
    <text evidence="3">Belongs to the aldehyde dehydrogenase family.</text>
</comment>
<evidence type="ECO:0000256" key="1">
    <source>
        <dbReference type="ARBA" id="ARBA00023002"/>
    </source>
</evidence>